<protein>
    <submittedName>
        <fullName evidence="3">Spectrin beta chain brain 1</fullName>
    </submittedName>
</protein>
<dbReference type="SUPFAM" id="SSF46966">
    <property type="entry name" value="Spectrin repeat"/>
    <property type="match status" value="2"/>
</dbReference>
<evidence type="ECO:0000256" key="1">
    <source>
        <dbReference type="ARBA" id="ARBA00022737"/>
    </source>
</evidence>
<dbReference type="Proteomes" id="UP000728185">
    <property type="component" value="Unassembled WGS sequence"/>
</dbReference>
<dbReference type="Gene3D" id="1.20.58.60">
    <property type="match status" value="2"/>
</dbReference>
<dbReference type="InterPro" id="IPR018159">
    <property type="entry name" value="Spectrin/alpha-actinin"/>
</dbReference>
<name>A0A8E0VKX8_9TREM</name>
<dbReference type="CDD" id="cd00176">
    <property type="entry name" value="SPEC"/>
    <property type="match status" value="1"/>
</dbReference>
<evidence type="ECO:0000313" key="4">
    <source>
        <dbReference type="Proteomes" id="UP000728185"/>
    </source>
</evidence>
<gene>
    <name evidence="3" type="ORF">FBUS_04246</name>
</gene>
<dbReference type="InterPro" id="IPR002017">
    <property type="entry name" value="Spectrin_repeat"/>
</dbReference>
<keyword evidence="1" id="KW-0677">Repeat</keyword>
<reference evidence="3" key="1">
    <citation type="submission" date="2019-05" db="EMBL/GenBank/DDBJ databases">
        <title>Annotation for the trematode Fasciolopsis buski.</title>
        <authorList>
            <person name="Choi Y.-J."/>
        </authorList>
    </citation>
    <scope>NUCLEOTIDE SEQUENCE</scope>
    <source>
        <strain evidence="3">HT</strain>
        <tissue evidence="3">Whole worm</tissue>
    </source>
</reference>
<keyword evidence="4" id="KW-1185">Reference proteome</keyword>
<accession>A0A8E0VKX8</accession>
<proteinExistence type="predicted"/>
<dbReference type="EMBL" id="LUCM01004648">
    <property type="protein sequence ID" value="KAA0194046.1"/>
    <property type="molecule type" value="Genomic_DNA"/>
</dbReference>
<dbReference type="OrthoDB" id="6282165at2759"/>
<dbReference type="SMART" id="SM00150">
    <property type="entry name" value="SPEC"/>
    <property type="match status" value="2"/>
</dbReference>
<evidence type="ECO:0000313" key="3">
    <source>
        <dbReference type="EMBL" id="KAA0194046.1"/>
    </source>
</evidence>
<dbReference type="AlphaFoldDB" id="A0A8E0VKX8"/>
<dbReference type="Pfam" id="PF00435">
    <property type="entry name" value="Spectrin"/>
    <property type="match status" value="1"/>
</dbReference>
<sequence length="424" mass="49086">MQPLEELNSTPASEQKTFFEDSSADVRLPEQFSVRRDSQISGLHLRFVSLQKEIKQNGASRAKCIQELDAQISLSLNELSPKNEILVTWIERRLDGHPIRNSVGGYGEQRQVQTDTGYWDEKISSSDGSMAEIAAKPFNQSDNSYSFPTTKRVFDSLNTLNNLCDTHEERFQLIDAIDRFYITIQCTSEWIVRNYHLLLSTDELGTDLNSLVQLQRKLLGWESDMEALSRTVAEVDNEVQRLTRELRKQAPSRRDLYLTSDELKTAEEVKYLGDQLAGQWNSLQRVLQDRQEKFLVSAELQQFLQDLDENQLWLRKMQSAVATHEMSETVEAATQQLADHSALKTELESRREPFGQLISYGRCITEGETDDHYVELDKRLDMLESGWSDLVNMWIHRQQLLEDGLSIQVRKIGIWMSQNFYHKR</sequence>
<dbReference type="PANTHER" id="PTHR11915">
    <property type="entry name" value="SPECTRIN/FILAMIN RELATED CYTOSKELETAL PROTEIN"/>
    <property type="match status" value="1"/>
</dbReference>
<keyword evidence="2" id="KW-0175">Coiled coil</keyword>
<feature type="coiled-coil region" evidence="2">
    <location>
        <begin position="211"/>
        <end position="245"/>
    </location>
</feature>
<comment type="caution">
    <text evidence="3">The sequence shown here is derived from an EMBL/GenBank/DDBJ whole genome shotgun (WGS) entry which is preliminary data.</text>
</comment>
<organism evidence="3 4">
    <name type="scientific">Fasciolopsis buskii</name>
    <dbReference type="NCBI Taxonomy" id="27845"/>
    <lineage>
        <taxon>Eukaryota</taxon>
        <taxon>Metazoa</taxon>
        <taxon>Spiralia</taxon>
        <taxon>Lophotrochozoa</taxon>
        <taxon>Platyhelminthes</taxon>
        <taxon>Trematoda</taxon>
        <taxon>Digenea</taxon>
        <taxon>Plagiorchiida</taxon>
        <taxon>Echinostomata</taxon>
        <taxon>Echinostomatoidea</taxon>
        <taxon>Fasciolidae</taxon>
        <taxon>Fasciolopsis</taxon>
    </lineage>
</organism>
<evidence type="ECO:0000256" key="2">
    <source>
        <dbReference type="SAM" id="Coils"/>
    </source>
</evidence>